<dbReference type="RefSeq" id="WP_111258017.1">
    <property type="nucleotide sequence ID" value="NZ_POTW01000107.1"/>
</dbReference>
<keyword evidence="2" id="KW-1185">Reference proteome</keyword>
<reference evidence="1 2" key="1">
    <citation type="submission" date="2018-01" db="EMBL/GenBank/DDBJ databases">
        <title>Draft genome sequence of Jiangella sp. GTF31.</title>
        <authorList>
            <person name="Sahin N."/>
            <person name="Ay H."/>
            <person name="Saygin H."/>
        </authorList>
    </citation>
    <scope>NUCLEOTIDE SEQUENCE [LARGE SCALE GENOMIC DNA]</scope>
    <source>
        <strain evidence="1 2">GTF31</strain>
    </source>
</reference>
<dbReference type="GO" id="GO:0016740">
    <property type="term" value="F:transferase activity"/>
    <property type="evidence" value="ECO:0007669"/>
    <property type="project" value="UniProtKB-KW"/>
</dbReference>
<dbReference type="InterPro" id="IPR050484">
    <property type="entry name" value="Transf_Hexapept/Carb_Anhydrase"/>
</dbReference>
<proteinExistence type="predicted"/>
<dbReference type="InterPro" id="IPR011004">
    <property type="entry name" value="Trimer_LpxA-like_sf"/>
</dbReference>
<keyword evidence="1" id="KW-0808">Transferase</keyword>
<dbReference type="Gene3D" id="2.160.10.10">
    <property type="entry name" value="Hexapeptide repeat proteins"/>
    <property type="match status" value="1"/>
</dbReference>
<gene>
    <name evidence="1" type="ORF">C1I92_28485</name>
</gene>
<evidence type="ECO:0000313" key="1">
    <source>
        <dbReference type="EMBL" id="PZF79962.1"/>
    </source>
</evidence>
<organism evidence="1 2">
    <name type="scientific">Jiangella anatolica</name>
    <dbReference type="NCBI Taxonomy" id="2670374"/>
    <lineage>
        <taxon>Bacteria</taxon>
        <taxon>Bacillati</taxon>
        <taxon>Actinomycetota</taxon>
        <taxon>Actinomycetes</taxon>
        <taxon>Jiangellales</taxon>
        <taxon>Jiangellaceae</taxon>
        <taxon>Jiangella</taxon>
    </lineage>
</organism>
<evidence type="ECO:0000313" key="2">
    <source>
        <dbReference type="Proteomes" id="UP000248764"/>
    </source>
</evidence>
<dbReference type="PANTHER" id="PTHR13061:SF29">
    <property type="entry name" value="GAMMA CARBONIC ANHYDRASE-LIKE 1, MITOCHONDRIAL-RELATED"/>
    <property type="match status" value="1"/>
</dbReference>
<dbReference type="SUPFAM" id="SSF51161">
    <property type="entry name" value="Trimeric LpxA-like enzymes"/>
    <property type="match status" value="1"/>
</dbReference>
<sequence>MLIEHQGKQPSIDPTAYIAPTAVICGDVTIGPRTHVSYGTVIEAHGSPVRIGAQCAVRENLNIRSTARDAVEIGDYVLIGPHASLKGCVVEDECFLATGARIYQGARVGTRTEVRIDGIVHVGSVLPPHSLVPIKWVAVGDPAEIFPPDRHEEIDAILARMDFAQHVYGLEREPVDGVDMDMKELTRRETSGLGDHRDDREVSG</sequence>
<name>A0A2W2B1U8_9ACTN</name>
<comment type="caution">
    <text evidence="1">The sequence shown here is derived from an EMBL/GenBank/DDBJ whole genome shotgun (WGS) entry which is preliminary data.</text>
</comment>
<accession>A0A2W2B1U8</accession>
<dbReference type="PANTHER" id="PTHR13061">
    <property type="entry name" value="DYNACTIN SUBUNIT P25"/>
    <property type="match status" value="1"/>
</dbReference>
<dbReference type="EMBL" id="POTW01000107">
    <property type="protein sequence ID" value="PZF79962.1"/>
    <property type="molecule type" value="Genomic_DNA"/>
</dbReference>
<protein>
    <submittedName>
        <fullName evidence="1">Transferase</fullName>
    </submittedName>
</protein>
<dbReference type="AlphaFoldDB" id="A0A2W2B1U8"/>
<dbReference type="Proteomes" id="UP000248764">
    <property type="component" value="Unassembled WGS sequence"/>
</dbReference>